<evidence type="ECO:0000313" key="2">
    <source>
        <dbReference type="Proteomes" id="UP000290289"/>
    </source>
</evidence>
<dbReference type="InterPro" id="IPR052343">
    <property type="entry name" value="Retrotransposon-Effector_Assoc"/>
</dbReference>
<proteinExistence type="predicted"/>
<accession>A0A498HXA9</accession>
<protein>
    <submittedName>
        <fullName evidence="1">Uncharacterized protein</fullName>
    </submittedName>
</protein>
<dbReference type="Proteomes" id="UP000290289">
    <property type="component" value="Chromosome 15"/>
</dbReference>
<dbReference type="AlphaFoldDB" id="A0A498HXA9"/>
<dbReference type="PANTHER" id="PTHR46890">
    <property type="entry name" value="NON-LTR RETROLELEMENT REVERSE TRANSCRIPTASE-LIKE PROTEIN-RELATED"/>
    <property type="match status" value="1"/>
</dbReference>
<comment type="caution">
    <text evidence="1">The sequence shown here is derived from an EMBL/GenBank/DDBJ whole genome shotgun (WGS) entry which is preliminary data.</text>
</comment>
<reference evidence="1 2" key="1">
    <citation type="submission" date="2018-10" db="EMBL/GenBank/DDBJ databases">
        <title>A high-quality apple genome assembly.</title>
        <authorList>
            <person name="Hu J."/>
        </authorList>
    </citation>
    <scope>NUCLEOTIDE SEQUENCE [LARGE SCALE GENOMIC DNA]</scope>
    <source>
        <strain evidence="2">cv. HFTH1</strain>
        <tissue evidence="1">Young leaf</tissue>
    </source>
</reference>
<name>A0A498HXA9_MALDO</name>
<gene>
    <name evidence="1" type="ORF">DVH24_016345</name>
</gene>
<evidence type="ECO:0000313" key="1">
    <source>
        <dbReference type="EMBL" id="RXH73523.1"/>
    </source>
</evidence>
<dbReference type="PANTHER" id="PTHR46890:SF48">
    <property type="entry name" value="RNA-DIRECTED DNA POLYMERASE"/>
    <property type="match status" value="1"/>
</dbReference>
<sequence length="266" mass="29992">MLELLARTGPWAIREVEDKLTSILDQPFIEESIDTKKELIERLKDGLGVSLSNTLLIYFTAAYSHSSFFSKHNNTKSALNNLLEQEKLFGDRAKENWVKLGDCNTKYFHQNANRRQRRNWLHSLVDDGWTVKEMEDVVVSYFSTLFTSNGAANFKDNLCNITLSVTEEMNNDLGRPITDEECAVFHMHPTKAPEPDGPDVCNGIRAMVLSGQILRKLTQLRPVSLCNVLYKITAKVLTNRLKLILPHIVTSRPGPPPHLGLDSTGA</sequence>
<dbReference type="EMBL" id="RDQH01000341">
    <property type="protein sequence ID" value="RXH73523.1"/>
    <property type="molecule type" value="Genomic_DNA"/>
</dbReference>
<dbReference type="STRING" id="3750.A0A498HXA9"/>
<organism evidence="1 2">
    <name type="scientific">Malus domestica</name>
    <name type="common">Apple</name>
    <name type="synonym">Pyrus malus</name>
    <dbReference type="NCBI Taxonomy" id="3750"/>
    <lineage>
        <taxon>Eukaryota</taxon>
        <taxon>Viridiplantae</taxon>
        <taxon>Streptophyta</taxon>
        <taxon>Embryophyta</taxon>
        <taxon>Tracheophyta</taxon>
        <taxon>Spermatophyta</taxon>
        <taxon>Magnoliopsida</taxon>
        <taxon>eudicotyledons</taxon>
        <taxon>Gunneridae</taxon>
        <taxon>Pentapetalae</taxon>
        <taxon>rosids</taxon>
        <taxon>fabids</taxon>
        <taxon>Rosales</taxon>
        <taxon>Rosaceae</taxon>
        <taxon>Amygdaloideae</taxon>
        <taxon>Maleae</taxon>
        <taxon>Malus</taxon>
    </lineage>
</organism>
<keyword evidence="2" id="KW-1185">Reference proteome</keyword>